<dbReference type="AlphaFoldDB" id="A0A6J4Q8L0"/>
<gene>
    <name evidence="13" type="ORF">AVDCRST_MAG82-2538</name>
</gene>
<dbReference type="InterPro" id="IPR000719">
    <property type="entry name" value="Prot_kinase_dom"/>
</dbReference>
<evidence type="ECO:0000256" key="8">
    <source>
        <dbReference type="ARBA" id="ARBA00048679"/>
    </source>
</evidence>
<dbReference type="GO" id="GO:0045717">
    <property type="term" value="P:negative regulation of fatty acid biosynthetic process"/>
    <property type="evidence" value="ECO:0007669"/>
    <property type="project" value="UniProtKB-ARBA"/>
</dbReference>
<dbReference type="SUPFAM" id="SSF56112">
    <property type="entry name" value="Protein kinase-like (PK-like)"/>
    <property type="match status" value="1"/>
</dbReference>
<dbReference type="PROSITE" id="PS00108">
    <property type="entry name" value="PROTEIN_KINASE_ST"/>
    <property type="match status" value="1"/>
</dbReference>
<evidence type="ECO:0000313" key="13">
    <source>
        <dbReference type="EMBL" id="CAA9436640.1"/>
    </source>
</evidence>
<dbReference type="Gene3D" id="1.10.510.10">
    <property type="entry name" value="Transferase(Phosphotransferase) domain 1"/>
    <property type="match status" value="1"/>
</dbReference>
<feature type="compositionally biased region" description="Low complexity" evidence="10">
    <location>
        <begin position="381"/>
        <end position="409"/>
    </location>
</feature>
<evidence type="ECO:0000256" key="1">
    <source>
        <dbReference type="ARBA" id="ARBA00012513"/>
    </source>
</evidence>
<protein>
    <recommendedName>
        <fullName evidence="1">non-specific serine/threonine protein kinase</fullName>
        <ecNumber evidence="1">2.7.11.1</ecNumber>
    </recommendedName>
</protein>
<evidence type="ECO:0000256" key="7">
    <source>
        <dbReference type="ARBA" id="ARBA00047899"/>
    </source>
</evidence>
<dbReference type="GO" id="GO:0004674">
    <property type="term" value="F:protein serine/threonine kinase activity"/>
    <property type="evidence" value="ECO:0007669"/>
    <property type="project" value="UniProtKB-KW"/>
</dbReference>
<keyword evidence="11" id="KW-0472">Membrane</keyword>
<dbReference type="GO" id="GO:0005524">
    <property type="term" value="F:ATP binding"/>
    <property type="evidence" value="ECO:0007669"/>
    <property type="project" value="UniProtKB-UniRule"/>
</dbReference>
<keyword evidence="5 13" id="KW-0418">Kinase</keyword>
<keyword evidence="3" id="KW-0808">Transferase</keyword>
<accession>A0A6J4Q8L0</accession>
<feature type="binding site" evidence="9">
    <location>
        <position position="42"/>
    </location>
    <ligand>
        <name>ATP</name>
        <dbReference type="ChEBI" id="CHEBI:30616"/>
    </ligand>
</feature>
<feature type="region of interest" description="Disordered" evidence="10">
    <location>
        <begin position="358"/>
        <end position="433"/>
    </location>
</feature>
<dbReference type="CDD" id="cd14014">
    <property type="entry name" value="STKc_PknB_like"/>
    <property type="match status" value="1"/>
</dbReference>
<keyword evidence="11" id="KW-1133">Transmembrane helix</keyword>
<feature type="transmembrane region" description="Helical" evidence="11">
    <location>
        <begin position="308"/>
        <end position="330"/>
    </location>
</feature>
<evidence type="ECO:0000256" key="6">
    <source>
        <dbReference type="ARBA" id="ARBA00022840"/>
    </source>
</evidence>
<keyword evidence="4 9" id="KW-0547">Nucleotide-binding</keyword>
<keyword evidence="2 13" id="KW-0723">Serine/threonine-protein kinase</keyword>
<evidence type="ECO:0000256" key="3">
    <source>
        <dbReference type="ARBA" id="ARBA00022679"/>
    </source>
</evidence>
<evidence type="ECO:0000256" key="11">
    <source>
        <dbReference type="SAM" id="Phobius"/>
    </source>
</evidence>
<evidence type="ECO:0000256" key="5">
    <source>
        <dbReference type="ARBA" id="ARBA00022777"/>
    </source>
</evidence>
<evidence type="ECO:0000256" key="2">
    <source>
        <dbReference type="ARBA" id="ARBA00022527"/>
    </source>
</evidence>
<dbReference type="Gene3D" id="3.30.200.20">
    <property type="entry name" value="Phosphorylase Kinase, domain 1"/>
    <property type="match status" value="1"/>
</dbReference>
<dbReference type="InterPro" id="IPR017441">
    <property type="entry name" value="Protein_kinase_ATP_BS"/>
</dbReference>
<dbReference type="PROSITE" id="PS50011">
    <property type="entry name" value="PROTEIN_KINASE_DOM"/>
    <property type="match status" value="1"/>
</dbReference>
<dbReference type="PANTHER" id="PTHR43289">
    <property type="entry name" value="MITOGEN-ACTIVATED PROTEIN KINASE KINASE KINASE 20-RELATED"/>
    <property type="match status" value="1"/>
</dbReference>
<dbReference type="InterPro" id="IPR011009">
    <property type="entry name" value="Kinase-like_dom_sf"/>
</dbReference>
<comment type="catalytic activity">
    <reaction evidence="8">
        <text>L-seryl-[protein] + ATP = O-phospho-L-seryl-[protein] + ADP + H(+)</text>
        <dbReference type="Rhea" id="RHEA:17989"/>
        <dbReference type="Rhea" id="RHEA-COMP:9863"/>
        <dbReference type="Rhea" id="RHEA-COMP:11604"/>
        <dbReference type="ChEBI" id="CHEBI:15378"/>
        <dbReference type="ChEBI" id="CHEBI:29999"/>
        <dbReference type="ChEBI" id="CHEBI:30616"/>
        <dbReference type="ChEBI" id="CHEBI:83421"/>
        <dbReference type="ChEBI" id="CHEBI:456216"/>
        <dbReference type="EC" id="2.7.11.1"/>
    </reaction>
</comment>
<name>A0A6J4Q8L0_9ACTN</name>
<reference evidence="13" key="1">
    <citation type="submission" date="2020-02" db="EMBL/GenBank/DDBJ databases">
        <authorList>
            <person name="Meier V. D."/>
        </authorList>
    </citation>
    <scope>NUCLEOTIDE SEQUENCE</scope>
    <source>
        <strain evidence="13">AVDCRST_MAG82</strain>
    </source>
</reference>
<dbReference type="EC" id="2.7.11.1" evidence="1"/>
<dbReference type="PANTHER" id="PTHR43289:SF34">
    <property type="entry name" value="SERINE_THREONINE-PROTEIN KINASE YBDM-RELATED"/>
    <property type="match status" value="1"/>
</dbReference>
<evidence type="ECO:0000256" key="9">
    <source>
        <dbReference type="PROSITE-ProRule" id="PRU10141"/>
    </source>
</evidence>
<keyword evidence="6 9" id="KW-0067">ATP-binding</keyword>
<organism evidence="13">
    <name type="scientific">uncultured Rubrobacteraceae bacterium</name>
    <dbReference type="NCBI Taxonomy" id="349277"/>
    <lineage>
        <taxon>Bacteria</taxon>
        <taxon>Bacillati</taxon>
        <taxon>Actinomycetota</taxon>
        <taxon>Rubrobacteria</taxon>
        <taxon>Rubrobacterales</taxon>
        <taxon>Rubrobacteraceae</taxon>
        <taxon>environmental samples</taxon>
    </lineage>
</organism>
<evidence type="ECO:0000256" key="10">
    <source>
        <dbReference type="SAM" id="MobiDB-lite"/>
    </source>
</evidence>
<proteinExistence type="predicted"/>
<dbReference type="PROSITE" id="PS00107">
    <property type="entry name" value="PROTEIN_KINASE_ATP"/>
    <property type="match status" value="1"/>
</dbReference>
<evidence type="ECO:0000256" key="4">
    <source>
        <dbReference type="ARBA" id="ARBA00022741"/>
    </source>
</evidence>
<comment type="catalytic activity">
    <reaction evidence="7">
        <text>L-threonyl-[protein] + ATP = O-phospho-L-threonyl-[protein] + ADP + H(+)</text>
        <dbReference type="Rhea" id="RHEA:46608"/>
        <dbReference type="Rhea" id="RHEA-COMP:11060"/>
        <dbReference type="Rhea" id="RHEA-COMP:11605"/>
        <dbReference type="ChEBI" id="CHEBI:15378"/>
        <dbReference type="ChEBI" id="CHEBI:30013"/>
        <dbReference type="ChEBI" id="CHEBI:30616"/>
        <dbReference type="ChEBI" id="CHEBI:61977"/>
        <dbReference type="ChEBI" id="CHEBI:456216"/>
        <dbReference type="EC" id="2.7.11.1"/>
    </reaction>
</comment>
<dbReference type="FunFam" id="1.10.510.10:FF:000021">
    <property type="entry name" value="Serine/threonine protein kinase"/>
    <property type="match status" value="1"/>
</dbReference>
<keyword evidence="11" id="KW-0812">Transmembrane</keyword>
<dbReference type="Pfam" id="PF00069">
    <property type="entry name" value="Pkinase"/>
    <property type="match status" value="1"/>
</dbReference>
<feature type="compositionally biased region" description="Low complexity" evidence="10">
    <location>
        <begin position="358"/>
        <end position="374"/>
    </location>
</feature>
<dbReference type="EMBL" id="CADCVA010000321">
    <property type="protein sequence ID" value="CAA9436640.1"/>
    <property type="molecule type" value="Genomic_DNA"/>
</dbReference>
<dbReference type="SMART" id="SM00220">
    <property type="entry name" value="S_TKc"/>
    <property type="match status" value="1"/>
</dbReference>
<dbReference type="InterPro" id="IPR008271">
    <property type="entry name" value="Ser/Thr_kinase_AS"/>
</dbReference>
<dbReference type="FunFam" id="3.30.200.20:FF:000035">
    <property type="entry name" value="Serine/threonine protein kinase Stk1"/>
    <property type="match status" value="1"/>
</dbReference>
<feature type="domain" description="Protein kinase" evidence="12">
    <location>
        <begin position="13"/>
        <end position="281"/>
    </location>
</feature>
<sequence length="433" mass="45323">MSFMRGDVVDNRYVLEESLGSGGMGEVYLAHDGVLDRDVALKVLRSHYAADEEFAERFRREARSAASLSHPNIVQVYDRGETDDGTSYIAMEYVPGGTLKERIERLGPFGDREAAGVAFQIAEALEAAHERGVIHRDIKPQNVLMTSSGDLKVTDFGIARAASAVTSSASSAIFGTAGYISPEQAMGEPVGPTSDLYSLGVVLYEMLTGEQPYTAESSIAVCMKHVTEPLRPPRTLNPAVSERMNALVVKLLAKDPADRYPGAAKLLTDLERVRDGLVPMLAAEATTQPLGPRTAPHRSTGRRRASRAVACAVAVIAVLALLGTAPLGLLSEGAGQEALPRAQGVDRGIIDLPAKAATRTVETEAVATDTDATPVVPPAASPSASTVASPSASATAAPTSPAASPEEAPVAPPTSPPDDDTQTPAESQYEGGN</sequence>
<evidence type="ECO:0000259" key="12">
    <source>
        <dbReference type="PROSITE" id="PS50011"/>
    </source>
</evidence>